<evidence type="ECO:0000313" key="7">
    <source>
        <dbReference type="EMBL" id="OAJ56493.1"/>
    </source>
</evidence>
<feature type="domain" description="Helicase ATP-binding" evidence="5">
    <location>
        <begin position="156"/>
        <end position="327"/>
    </location>
</feature>
<dbReference type="GO" id="GO:0003676">
    <property type="term" value="F:nucleic acid binding"/>
    <property type="evidence" value="ECO:0007669"/>
    <property type="project" value="InterPro"/>
</dbReference>
<gene>
    <name evidence="7" type="ORF">A6V37_31855</name>
</gene>
<evidence type="ECO:0000256" key="1">
    <source>
        <dbReference type="ARBA" id="ARBA00022741"/>
    </source>
</evidence>
<evidence type="ECO:0000256" key="3">
    <source>
        <dbReference type="ARBA" id="ARBA00022806"/>
    </source>
</evidence>
<keyword evidence="4" id="KW-0067">ATP-binding</keyword>
<dbReference type="SMART" id="SM00487">
    <property type="entry name" value="DEXDc"/>
    <property type="match status" value="1"/>
</dbReference>
<dbReference type="InterPro" id="IPR027417">
    <property type="entry name" value="P-loop_NTPase"/>
</dbReference>
<keyword evidence="3 7" id="KW-0347">Helicase</keyword>
<protein>
    <submittedName>
        <fullName evidence="7">DEAD/DEAH box helicase</fullName>
    </submittedName>
</protein>
<keyword evidence="1" id="KW-0547">Nucleotide-binding</keyword>
<evidence type="ECO:0000259" key="5">
    <source>
        <dbReference type="PROSITE" id="PS51192"/>
    </source>
</evidence>
<comment type="caution">
    <text evidence="7">The sequence shown here is derived from an EMBL/GenBank/DDBJ whole genome shotgun (WGS) entry which is preliminary data.</text>
</comment>
<evidence type="ECO:0000256" key="4">
    <source>
        <dbReference type="ARBA" id="ARBA00022840"/>
    </source>
</evidence>
<evidence type="ECO:0000256" key="2">
    <source>
        <dbReference type="ARBA" id="ARBA00022801"/>
    </source>
</evidence>
<feature type="domain" description="Helicase C-terminal" evidence="6">
    <location>
        <begin position="379"/>
        <end position="563"/>
    </location>
</feature>
<dbReference type="SUPFAM" id="SSF52540">
    <property type="entry name" value="P-loop containing nucleoside triphosphate hydrolases"/>
    <property type="match status" value="1"/>
</dbReference>
<name>A0A1A9N3D1_9BURK</name>
<dbReference type="AlphaFoldDB" id="A0A1A9N3D1"/>
<dbReference type="InterPro" id="IPR001650">
    <property type="entry name" value="Helicase_C-like"/>
</dbReference>
<dbReference type="Pfam" id="PF00270">
    <property type="entry name" value="DEAD"/>
    <property type="match status" value="1"/>
</dbReference>
<dbReference type="SMART" id="SM00490">
    <property type="entry name" value="HELICc"/>
    <property type="match status" value="1"/>
</dbReference>
<dbReference type="GO" id="GO:0016787">
    <property type="term" value="F:hydrolase activity"/>
    <property type="evidence" value="ECO:0007669"/>
    <property type="project" value="UniProtKB-KW"/>
</dbReference>
<dbReference type="Proteomes" id="UP000078116">
    <property type="component" value="Unassembled WGS sequence"/>
</dbReference>
<evidence type="ECO:0000313" key="8">
    <source>
        <dbReference type="Proteomes" id="UP000078116"/>
    </source>
</evidence>
<dbReference type="InterPro" id="IPR011545">
    <property type="entry name" value="DEAD/DEAH_box_helicase_dom"/>
</dbReference>
<keyword evidence="2" id="KW-0378">Hydrolase</keyword>
<dbReference type="GO" id="GO:0004386">
    <property type="term" value="F:helicase activity"/>
    <property type="evidence" value="ECO:0007669"/>
    <property type="project" value="UniProtKB-KW"/>
</dbReference>
<dbReference type="PROSITE" id="PS51194">
    <property type="entry name" value="HELICASE_CTER"/>
    <property type="match status" value="1"/>
</dbReference>
<sequence>MSLADLNSWLLKEGVRPDLDTITRLTVRGELDNLVLDDANEDVTAIDWPRLLFAGSILARSEQRLDQEAALRIATAAVSLTDDQAIKDTGAVLLGKLSNFRAITLAIKRELLASGLDERLGIALRIESDRRQMDRSVLVESSGAWLQVNDFQQRFWNYAKGKSWLSASAPTASGKTFLVLQWLIDQAIAGDTRVVVYLAPTRALVSEIETSLNELLAGVEGVVVSSLPLAGKYKAARAGNTRVILVFTQERLHLLTNVLNEEFIVDLLVVDEAHKIGDSQRGVVLQDAVERVTRCNIKLKAVFISPATQNPGELLTDAPEGVDTVTVDSDSSTVLQNLLVAVQVPRKSKLWKLSLRQPDSSLSIGTLQLPSKPDGIKKRLAFIAAAIGERGGTLVYTNGAGEAEEVADLISQLLPASAPVDPELTHLSELARKGVHHEFRLAPLVEQGVAFHYGNMPSLLRMEIERLFRSGKIRFLVCTSTLIEGVNLSCRTIVVRGPRKGKGHPMEPHDFWNLAGRAGRWGDEFQGNIVCIDPEDPQAWPQGVPNRARYPIKRETDAVLELGDGMADYLKRRGSSDLTSMSDADQFERVGAYLLTTYMRLGSVSVASLAKRHNDITIKKLDDALGALTPEIEIDVALAARHPGVSAIGLQRLLDFFRAYAGDVENLLPAEVASNDSYDRFITIMNRINEQLFPAFVPESRLRLYALIVVKWLSGYSLARTIQDSIEWHRENNRPFKLPELIRGTMELVEQIARFKAPKYLSAYMDVLHVHLRQINREDLIENELDIGTQLEFGVSSKTLLSLMELGLSRMSAVALYEKIARDDLSTDGCTAWIVERANRLRDMDIPAIIVREVRERLKLPDEAAK</sequence>
<dbReference type="InterPro" id="IPR050474">
    <property type="entry name" value="Hel308_SKI2-like"/>
</dbReference>
<dbReference type="PROSITE" id="PS51192">
    <property type="entry name" value="HELICASE_ATP_BIND_1"/>
    <property type="match status" value="1"/>
</dbReference>
<evidence type="ECO:0000259" key="6">
    <source>
        <dbReference type="PROSITE" id="PS51194"/>
    </source>
</evidence>
<reference evidence="7 8" key="1">
    <citation type="submission" date="2016-04" db="EMBL/GenBank/DDBJ databases">
        <title>Reclassification of Paraburkholderia panaciterrae (Farh et al. 2015) Dobritsa &amp; Samadpour 2016 as a later homotypic synonym of Paraburkholderia ginsengiterrae (Farh et al. 2015) Dobritsa &amp; Samadpour 2016.</title>
        <authorList>
            <person name="Dobritsa A.P."/>
            <person name="Kutumbaka K."/>
            <person name="Samadpour M."/>
        </authorList>
    </citation>
    <scope>NUCLEOTIDE SEQUENCE [LARGE SCALE GENOMIC DNA]</scope>
    <source>
        <strain evidence="7 8">DCY85</strain>
    </source>
</reference>
<dbReference type="GO" id="GO:0005524">
    <property type="term" value="F:ATP binding"/>
    <property type="evidence" value="ECO:0007669"/>
    <property type="project" value="UniProtKB-KW"/>
</dbReference>
<dbReference type="EMBL" id="LXKA01000335">
    <property type="protein sequence ID" value="OAJ56493.1"/>
    <property type="molecule type" value="Genomic_DNA"/>
</dbReference>
<dbReference type="OrthoDB" id="9815222at2"/>
<dbReference type="RefSeq" id="WP_064286464.1">
    <property type="nucleotide sequence ID" value="NZ_LXKA01000335.1"/>
</dbReference>
<dbReference type="PANTHER" id="PTHR47961:SF6">
    <property type="entry name" value="DNA-DIRECTED DNA POLYMERASE"/>
    <property type="match status" value="1"/>
</dbReference>
<proteinExistence type="predicted"/>
<dbReference type="STRING" id="1462993.A6V36_33570"/>
<dbReference type="Gene3D" id="3.40.50.300">
    <property type="entry name" value="P-loop containing nucleotide triphosphate hydrolases"/>
    <property type="match status" value="2"/>
</dbReference>
<accession>A0A1A9N3D1</accession>
<dbReference type="Pfam" id="PF00271">
    <property type="entry name" value="Helicase_C"/>
    <property type="match status" value="1"/>
</dbReference>
<dbReference type="CDD" id="cd17921">
    <property type="entry name" value="DEXHc_Ski2"/>
    <property type="match status" value="1"/>
</dbReference>
<organism evidence="7 8">
    <name type="scientific">Paraburkholderia ginsengiterrae</name>
    <dbReference type="NCBI Taxonomy" id="1462993"/>
    <lineage>
        <taxon>Bacteria</taxon>
        <taxon>Pseudomonadati</taxon>
        <taxon>Pseudomonadota</taxon>
        <taxon>Betaproteobacteria</taxon>
        <taxon>Burkholderiales</taxon>
        <taxon>Burkholderiaceae</taxon>
        <taxon>Paraburkholderia</taxon>
    </lineage>
</organism>
<dbReference type="InterPro" id="IPR014001">
    <property type="entry name" value="Helicase_ATP-bd"/>
</dbReference>
<dbReference type="PANTHER" id="PTHR47961">
    <property type="entry name" value="DNA POLYMERASE THETA, PUTATIVE (AFU_ORTHOLOGUE AFUA_1G05260)-RELATED"/>
    <property type="match status" value="1"/>
</dbReference>